<accession>A0A1I0SUC7</accession>
<evidence type="ECO:0000313" key="2">
    <source>
        <dbReference type="Proteomes" id="UP000198836"/>
    </source>
</evidence>
<organism evidence="1 2">
    <name type="scientific">Pedobacter suwonensis</name>
    <dbReference type="NCBI Taxonomy" id="332999"/>
    <lineage>
        <taxon>Bacteria</taxon>
        <taxon>Pseudomonadati</taxon>
        <taxon>Bacteroidota</taxon>
        <taxon>Sphingobacteriia</taxon>
        <taxon>Sphingobacteriales</taxon>
        <taxon>Sphingobacteriaceae</taxon>
        <taxon>Pedobacter</taxon>
    </lineage>
</organism>
<reference evidence="2" key="1">
    <citation type="submission" date="2016-10" db="EMBL/GenBank/DDBJ databases">
        <authorList>
            <person name="Varghese N."/>
            <person name="Submissions S."/>
        </authorList>
    </citation>
    <scope>NUCLEOTIDE SEQUENCE [LARGE SCALE GENOMIC DNA]</scope>
    <source>
        <strain evidence="2">DSM 18130</strain>
    </source>
</reference>
<keyword evidence="2" id="KW-1185">Reference proteome</keyword>
<name>A0A1I0SUC7_9SPHI</name>
<dbReference type="STRING" id="332999.SAMN04488511_103254"/>
<sequence length="77" mass="8184">MKKQPKIKLSLAKETIAKLNEEQMELISGGHSVCSKLVTVIMEEGLSSSTEQGGSCNPTFMKSRTCPATGSCACTCD</sequence>
<protein>
    <recommendedName>
        <fullName evidence="3">Natural product</fullName>
    </recommendedName>
</protein>
<dbReference type="RefSeq" id="WP_090981149.1">
    <property type="nucleotide sequence ID" value="NZ_FOJM01000003.1"/>
</dbReference>
<dbReference type="EMBL" id="FOJM01000003">
    <property type="protein sequence ID" value="SFA43102.1"/>
    <property type="molecule type" value="Genomic_DNA"/>
</dbReference>
<evidence type="ECO:0008006" key="3">
    <source>
        <dbReference type="Google" id="ProtNLM"/>
    </source>
</evidence>
<evidence type="ECO:0000313" key="1">
    <source>
        <dbReference type="EMBL" id="SFA43102.1"/>
    </source>
</evidence>
<dbReference type="Proteomes" id="UP000198836">
    <property type="component" value="Unassembled WGS sequence"/>
</dbReference>
<dbReference type="InterPro" id="IPR058238">
    <property type="entry name" value="Lant_leader_dom"/>
</dbReference>
<dbReference type="AlphaFoldDB" id="A0A1I0SUC7"/>
<gene>
    <name evidence="1" type="ORF">SAMN04488511_103254</name>
</gene>
<dbReference type="NCBIfam" id="NF038153">
    <property type="entry name" value="lant_leader_L1a"/>
    <property type="match status" value="1"/>
</dbReference>
<proteinExistence type="predicted"/>